<dbReference type="EMBL" id="SLWB01000011">
    <property type="protein sequence ID" value="TCN65396.1"/>
    <property type="molecule type" value="Genomic_DNA"/>
</dbReference>
<dbReference type="Gene3D" id="3.20.20.70">
    <property type="entry name" value="Aldolase class I"/>
    <property type="match status" value="1"/>
</dbReference>
<dbReference type="GO" id="GO:0004332">
    <property type="term" value="F:fructose-bisphosphate aldolase activity"/>
    <property type="evidence" value="ECO:0007669"/>
    <property type="project" value="UniProtKB-EC"/>
</dbReference>
<gene>
    <name evidence="13" type="ORF">CLV25_11175</name>
</gene>
<dbReference type="InterPro" id="IPR013785">
    <property type="entry name" value="Aldolase_TIM"/>
</dbReference>
<dbReference type="AlphaFoldDB" id="A0A4R2EE36"/>
<dbReference type="GO" id="GO:0006094">
    <property type="term" value="P:gluconeogenesis"/>
    <property type="evidence" value="ECO:0007669"/>
    <property type="project" value="TreeGrafter"/>
</dbReference>
<evidence type="ECO:0000256" key="11">
    <source>
        <dbReference type="PIRSR" id="PIRSR001359-3"/>
    </source>
</evidence>
<feature type="binding site" evidence="10">
    <location>
        <begin position="300"/>
        <end position="302"/>
    </location>
    <ligand>
        <name>dihydroxyacetone phosphate</name>
        <dbReference type="ChEBI" id="CHEBI:57642"/>
    </ligand>
</feature>
<dbReference type="Pfam" id="PF01116">
    <property type="entry name" value="F_bP_aldolase"/>
    <property type="match status" value="1"/>
</dbReference>
<evidence type="ECO:0000256" key="10">
    <source>
        <dbReference type="PIRSR" id="PIRSR001359-2"/>
    </source>
</evidence>
<evidence type="ECO:0000256" key="12">
    <source>
        <dbReference type="RuleBase" id="RU366023"/>
    </source>
</evidence>
<feature type="binding site" evidence="11">
    <location>
        <position position="145"/>
    </location>
    <ligand>
        <name>Zn(2+)</name>
        <dbReference type="ChEBI" id="CHEBI:29105"/>
        <label>1</label>
        <note>catalytic</note>
    </ligand>
</feature>
<evidence type="ECO:0000256" key="6">
    <source>
        <dbReference type="ARBA" id="ARBA00022833"/>
    </source>
</evidence>
<dbReference type="UniPathway" id="UPA00109">
    <property type="reaction ID" value="UER00183"/>
</dbReference>
<dbReference type="NCBIfam" id="TIGR01520">
    <property type="entry name" value="FruBisAldo_II_A"/>
    <property type="match status" value="1"/>
</dbReference>
<keyword evidence="8 12" id="KW-0456">Lyase</keyword>
<keyword evidence="14" id="KW-1185">Reference proteome</keyword>
<evidence type="ECO:0000256" key="4">
    <source>
        <dbReference type="ARBA" id="ARBA00013068"/>
    </source>
</evidence>
<dbReference type="NCBIfam" id="TIGR00167">
    <property type="entry name" value="cbbA"/>
    <property type="match status" value="1"/>
</dbReference>
<dbReference type="PANTHER" id="PTHR30559">
    <property type="entry name" value="FRUCTOSE-BISPHOSPHATE ALDOLASE CLASS 2"/>
    <property type="match status" value="1"/>
</dbReference>
<keyword evidence="7 12" id="KW-0324">Glycolysis</keyword>
<comment type="function">
    <text evidence="12">Catalyzes the aldol condensation of dihydroxyacetone phosphate (DHAP or glycerone-phosphate) with glyceraldehyde 3-phosphate (G3P) to form fructose 1,6-bisphosphate (FBP) in gluconeogenesis and the reverse reaction in glycolysis.</text>
</comment>
<keyword evidence="6 11" id="KW-0862">Zinc</keyword>
<dbReference type="EC" id="4.1.2.13" evidence="4 12"/>
<evidence type="ECO:0000256" key="9">
    <source>
        <dbReference type="PIRSR" id="PIRSR001359-1"/>
    </source>
</evidence>
<sequence>MLIVIPLMVEIERVIFALFDFIFSEKAVFYYIKINSIMATFNFKPGVISGSDVHDLYAYAKEKGFAIPAVNVTGTDTVNAVLEAAREVNSPVIIQVSNGGASFYAGKGLSNDGQKSAITGAISAALHVHNVAESYGIPVILHTDHAAKKLLPWIDGLLDAGEKFFAEKGKPLFCSHMLDLSEESLEENIEISKKYLARMSKMGMTLEIELGVTGGEEDGVDNSHVDASKLYTQPEEVAYAYEELSKISPNFTIAASFGNVHGVYKPGNVVLSPYILRDSQEYIQKKFNTVAQPVSFVFHGGSGSEKEKIHEAISYGVVKMNIDTDIQWAFWEGILKYYKAKEAYLQGQLGNPEGDDSPNKKYYDPRVWLRKGEESVIARLKESFADLNAINVIGK</sequence>
<feature type="binding site" evidence="10">
    <location>
        <position position="262"/>
    </location>
    <ligand>
        <name>dihydroxyacetone phosphate</name>
        <dbReference type="ChEBI" id="CHEBI:57642"/>
    </ligand>
</feature>
<feature type="active site" description="Proton donor" evidence="9">
    <location>
        <position position="144"/>
    </location>
</feature>
<evidence type="ECO:0000256" key="5">
    <source>
        <dbReference type="ARBA" id="ARBA00022723"/>
    </source>
</evidence>
<evidence type="ECO:0000256" key="7">
    <source>
        <dbReference type="ARBA" id="ARBA00023152"/>
    </source>
</evidence>
<feature type="binding site" evidence="11">
    <location>
        <position position="261"/>
    </location>
    <ligand>
        <name>Zn(2+)</name>
        <dbReference type="ChEBI" id="CHEBI:29105"/>
        <label>1</label>
        <note>catalytic</note>
    </ligand>
</feature>
<comment type="caution">
    <text evidence="13">The sequence shown here is derived from an EMBL/GenBank/DDBJ whole genome shotgun (WGS) entry which is preliminary data.</text>
</comment>
<comment type="catalytic activity">
    <reaction evidence="1 12">
        <text>beta-D-fructose 1,6-bisphosphate = D-glyceraldehyde 3-phosphate + dihydroxyacetone phosphate</text>
        <dbReference type="Rhea" id="RHEA:14729"/>
        <dbReference type="ChEBI" id="CHEBI:32966"/>
        <dbReference type="ChEBI" id="CHEBI:57642"/>
        <dbReference type="ChEBI" id="CHEBI:59776"/>
        <dbReference type="EC" id="4.1.2.13"/>
    </reaction>
</comment>
<dbReference type="GO" id="GO:0006096">
    <property type="term" value="P:glycolytic process"/>
    <property type="evidence" value="ECO:0007669"/>
    <property type="project" value="UniProtKB-UniPathway"/>
</dbReference>
<comment type="pathway">
    <text evidence="2 12">Carbohydrate degradation; glycolysis; D-glyceraldehyde 3-phosphate and glycerone phosphate from D-glucose: step 4/4.</text>
</comment>
<dbReference type="GO" id="GO:0008270">
    <property type="term" value="F:zinc ion binding"/>
    <property type="evidence" value="ECO:0007669"/>
    <property type="project" value="UniProtKB-UniRule"/>
</dbReference>
<feature type="binding site" evidence="11">
    <location>
        <position position="299"/>
    </location>
    <ligand>
        <name>Zn(2+)</name>
        <dbReference type="ChEBI" id="CHEBI:29105"/>
        <label>1</label>
        <note>catalytic</note>
    </ligand>
</feature>
<evidence type="ECO:0000313" key="14">
    <source>
        <dbReference type="Proteomes" id="UP000294830"/>
    </source>
</evidence>
<evidence type="ECO:0000256" key="3">
    <source>
        <dbReference type="ARBA" id="ARBA00005812"/>
    </source>
</evidence>
<dbReference type="PANTHER" id="PTHR30559:SF0">
    <property type="entry name" value="FRUCTOSE-BISPHOSPHATE ALDOLASE"/>
    <property type="match status" value="1"/>
</dbReference>
<dbReference type="PIRSF" id="PIRSF001359">
    <property type="entry name" value="F_bP_aldolase_II"/>
    <property type="match status" value="1"/>
</dbReference>
<evidence type="ECO:0000256" key="8">
    <source>
        <dbReference type="ARBA" id="ARBA00023239"/>
    </source>
</evidence>
<dbReference type="FunFam" id="3.20.20.70:FF:000013">
    <property type="entry name" value="Class II fructose-bisphosphate aldolase"/>
    <property type="match status" value="1"/>
</dbReference>
<dbReference type="PROSITE" id="PS00806">
    <property type="entry name" value="ALDOLASE_CLASS_II_2"/>
    <property type="match status" value="1"/>
</dbReference>
<organism evidence="13 14">
    <name type="scientific">Acetobacteroides hydrogenigenes</name>
    <dbReference type="NCBI Taxonomy" id="979970"/>
    <lineage>
        <taxon>Bacteria</taxon>
        <taxon>Pseudomonadati</taxon>
        <taxon>Bacteroidota</taxon>
        <taxon>Bacteroidia</taxon>
        <taxon>Bacteroidales</taxon>
        <taxon>Rikenellaceae</taxon>
        <taxon>Acetobacteroides</taxon>
    </lineage>
</organism>
<evidence type="ECO:0000256" key="1">
    <source>
        <dbReference type="ARBA" id="ARBA00000441"/>
    </source>
</evidence>
<feature type="binding site" evidence="11">
    <location>
        <position position="209"/>
    </location>
    <ligand>
        <name>Zn(2+)</name>
        <dbReference type="ChEBI" id="CHEBI:29105"/>
        <label>2</label>
    </ligand>
</feature>
<evidence type="ECO:0000256" key="2">
    <source>
        <dbReference type="ARBA" id="ARBA00004714"/>
    </source>
</evidence>
<protein>
    <recommendedName>
        <fullName evidence="4 12">Fructose-bisphosphate aldolase</fullName>
        <shortName evidence="12">FBP aldolase</shortName>
        <ecNumber evidence="4 12">4.1.2.13</ecNumber>
    </recommendedName>
</protein>
<feature type="binding site" evidence="10">
    <location>
        <begin position="321"/>
        <end position="324"/>
    </location>
    <ligand>
        <name>dihydroxyacetone phosphate</name>
        <dbReference type="ChEBI" id="CHEBI:57642"/>
    </ligand>
</feature>
<dbReference type="GO" id="GO:0005829">
    <property type="term" value="C:cytosol"/>
    <property type="evidence" value="ECO:0007669"/>
    <property type="project" value="TreeGrafter"/>
</dbReference>
<keyword evidence="5 11" id="KW-0479">Metal-binding</keyword>
<dbReference type="CDD" id="cd00946">
    <property type="entry name" value="FBP_aldolase_IIA"/>
    <property type="match status" value="1"/>
</dbReference>
<evidence type="ECO:0000313" key="13">
    <source>
        <dbReference type="EMBL" id="TCN65396.1"/>
    </source>
</evidence>
<reference evidence="13 14" key="1">
    <citation type="submission" date="2019-03" db="EMBL/GenBank/DDBJ databases">
        <title>Genomic Encyclopedia of Archaeal and Bacterial Type Strains, Phase II (KMG-II): from individual species to whole genera.</title>
        <authorList>
            <person name="Goeker M."/>
        </authorList>
    </citation>
    <scope>NUCLEOTIDE SEQUENCE [LARGE SCALE GENOMIC DNA]</scope>
    <source>
        <strain evidence="13 14">RL-C</strain>
    </source>
</reference>
<comment type="cofactor">
    <cofactor evidence="11 12">
        <name>Zn(2+)</name>
        <dbReference type="ChEBI" id="CHEBI:29105"/>
    </cofactor>
    <text evidence="11 12">Binds 2 Zn(2+) ions per subunit. One is catalytic and the other provides a structural contribution.</text>
</comment>
<dbReference type="PROSITE" id="PS00602">
    <property type="entry name" value="ALDOLASE_CLASS_II_1"/>
    <property type="match status" value="1"/>
</dbReference>
<dbReference type="InterPro" id="IPR000771">
    <property type="entry name" value="FBA_II"/>
</dbReference>
<comment type="similarity">
    <text evidence="3 12">Belongs to the class II fructose-bisphosphate aldolase family.</text>
</comment>
<proteinExistence type="inferred from homology"/>
<name>A0A4R2EE36_9BACT</name>
<dbReference type="Proteomes" id="UP000294830">
    <property type="component" value="Unassembled WGS sequence"/>
</dbReference>
<dbReference type="NCBIfam" id="NF006628">
    <property type="entry name" value="PRK09197.1"/>
    <property type="match status" value="1"/>
</dbReference>
<feature type="binding site" evidence="11">
    <location>
        <position position="179"/>
    </location>
    <ligand>
        <name>Zn(2+)</name>
        <dbReference type="ChEBI" id="CHEBI:29105"/>
        <label>2</label>
    </ligand>
</feature>
<accession>A0A4R2EE36</accession>
<dbReference type="InterPro" id="IPR006411">
    <property type="entry name" value="Fruct_bisP_bact"/>
</dbReference>
<dbReference type="SUPFAM" id="SSF51569">
    <property type="entry name" value="Aldolase"/>
    <property type="match status" value="1"/>
</dbReference>